<gene>
    <name evidence="3" type="ORF">BV898_08336</name>
</gene>
<proteinExistence type="predicted"/>
<evidence type="ECO:0000256" key="1">
    <source>
        <dbReference type="SAM" id="MobiDB-lite"/>
    </source>
</evidence>
<dbReference type="EMBL" id="MTYJ01000059">
    <property type="protein sequence ID" value="OQV17565.1"/>
    <property type="molecule type" value="Genomic_DNA"/>
</dbReference>
<reference evidence="4" key="1">
    <citation type="submission" date="2017-01" db="EMBL/GenBank/DDBJ databases">
        <title>Comparative genomics of anhydrobiosis in the tardigrade Hypsibius dujardini.</title>
        <authorList>
            <person name="Yoshida Y."/>
            <person name="Koutsovoulos G."/>
            <person name="Laetsch D."/>
            <person name="Stevens L."/>
            <person name="Kumar S."/>
            <person name="Horikawa D."/>
            <person name="Ishino K."/>
            <person name="Komine S."/>
            <person name="Tomita M."/>
            <person name="Blaxter M."/>
            <person name="Arakawa K."/>
        </authorList>
    </citation>
    <scope>NUCLEOTIDE SEQUENCE [LARGE SCALE GENOMIC DNA]</scope>
    <source>
        <strain evidence="4">Z151</strain>
    </source>
</reference>
<name>A0A1W0WQT5_HYPEX</name>
<feature type="chain" id="PRO_5012641898" evidence="2">
    <location>
        <begin position="22"/>
        <end position="185"/>
    </location>
</feature>
<accession>A0A1W0WQT5</accession>
<dbReference type="AlphaFoldDB" id="A0A1W0WQT5"/>
<protein>
    <submittedName>
        <fullName evidence="3">Uncharacterized protein</fullName>
    </submittedName>
</protein>
<feature type="region of interest" description="Disordered" evidence="1">
    <location>
        <begin position="73"/>
        <end position="98"/>
    </location>
</feature>
<evidence type="ECO:0000313" key="3">
    <source>
        <dbReference type="EMBL" id="OQV17565.1"/>
    </source>
</evidence>
<keyword evidence="2" id="KW-0732">Signal</keyword>
<keyword evidence="4" id="KW-1185">Reference proteome</keyword>
<comment type="caution">
    <text evidence="3">The sequence shown here is derived from an EMBL/GenBank/DDBJ whole genome shotgun (WGS) entry which is preliminary data.</text>
</comment>
<evidence type="ECO:0000313" key="4">
    <source>
        <dbReference type="Proteomes" id="UP000192578"/>
    </source>
</evidence>
<evidence type="ECO:0000256" key="2">
    <source>
        <dbReference type="SAM" id="SignalP"/>
    </source>
</evidence>
<dbReference type="Proteomes" id="UP000192578">
    <property type="component" value="Unassembled WGS sequence"/>
</dbReference>
<feature type="signal peptide" evidence="2">
    <location>
        <begin position="1"/>
        <end position="21"/>
    </location>
</feature>
<sequence length="185" mass="20993">MFQFGTFCLLFLLHCTSPSYADDRPREHGSRLQEIPTDPEISLTSPLIPQPENREIAKRYFFLNTVPHWKQTARSQLQPKQSGDVAPTSRHHGFSFVTSGSGRRYLMMTKQQQQRRQPELTVTAEHAPVVREHAPVVREQREVMLRVPGVALSSVPARKKPLVPAPRQVFLSRGWGPSGAKRSFA</sequence>
<organism evidence="3 4">
    <name type="scientific">Hypsibius exemplaris</name>
    <name type="common">Freshwater tardigrade</name>
    <dbReference type="NCBI Taxonomy" id="2072580"/>
    <lineage>
        <taxon>Eukaryota</taxon>
        <taxon>Metazoa</taxon>
        <taxon>Ecdysozoa</taxon>
        <taxon>Tardigrada</taxon>
        <taxon>Eutardigrada</taxon>
        <taxon>Parachela</taxon>
        <taxon>Hypsibioidea</taxon>
        <taxon>Hypsibiidae</taxon>
        <taxon>Hypsibius</taxon>
    </lineage>
</organism>